<keyword evidence="4" id="KW-0227">DNA damage</keyword>
<protein>
    <recommendedName>
        <fullName evidence="12">RuvB-like helicase</fullName>
        <ecNumber evidence="12">3.6.4.12</ecNumber>
    </recommendedName>
</protein>
<evidence type="ECO:0000256" key="12">
    <source>
        <dbReference type="RuleBase" id="RU363048"/>
    </source>
</evidence>
<dbReference type="FunFam" id="3.40.50.300:FF:002221">
    <property type="entry name" value="RuvB-like 2"/>
    <property type="match status" value="2"/>
</dbReference>
<keyword evidence="6 12" id="KW-0347">Helicase</keyword>
<dbReference type="GO" id="GO:0005524">
    <property type="term" value="F:ATP binding"/>
    <property type="evidence" value="ECO:0007669"/>
    <property type="project" value="UniProtKB-KW"/>
</dbReference>
<comment type="similarity">
    <text evidence="2 12">Belongs to the RuvB family.</text>
</comment>
<dbReference type="STRING" id="461836.A0A0L0DP15"/>
<dbReference type="InterPro" id="IPR027417">
    <property type="entry name" value="P-loop_NTPase"/>
</dbReference>
<dbReference type="OrthoDB" id="10060499at2759"/>
<evidence type="ECO:0000256" key="5">
    <source>
        <dbReference type="ARBA" id="ARBA00022801"/>
    </source>
</evidence>
<dbReference type="Pfam" id="PF06068">
    <property type="entry name" value="TIP49"/>
    <property type="match status" value="1"/>
</dbReference>
<dbReference type="Proteomes" id="UP000054408">
    <property type="component" value="Unassembled WGS sequence"/>
</dbReference>
<feature type="domain" description="AAA+ ATPase" evidence="13">
    <location>
        <begin position="74"/>
        <end position="366"/>
    </location>
</feature>
<keyword evidence="3 12" id="KW-0547">Nucleotide-binding</keyword>
<keyword evidence="7 12" id="KW-0067">ATP-binding</keyword>
<keyword evidence="15" id="KW-1185">Reference proteome</keyword>
<reference evidence="14 15" key="1">
    <citation type="submission" date="2010-05" db="EMBL/GenBank/DDBJ databases">
        <title>The Genome Sequence of Thecamonas trahens ATCC 50062.</title>
        <authorList>
            <consortium name="The Broad Institute Genome Sequencing Platform"/>
            <person name="Russ C."/>
            <person name="Cuomo C."/>
            <person name="Shea T."/>
            <person name="Young S.K."/>
            <person name="Zeng Q."/>
            <person name="Koehrsen M."/>
            <person name="Haas B."/>
            <person name="Borodovsky M."/>
            <person name="Guigo R."/>
            <person name="Alvarado L."/>
            <person name="Berlin A."/>
            <person name="Bochicchio J."/>
            <person name="Borenstein D."/>
            <person name="Chapman S."/>
            <person name="Chen Z."/>
            <person name="Freedman E."/>
            <person name="Gellesch M."/>
            <person name="Goldberg J."/>
            <person name="Griggs A."/>
            <person name="Gujja S."/>
            <person name="Heilman E."/>
            <person name="Heiman D."/>
            <person name="Hepburn T."/>
            <person name="Howarth C."/>
            <person name="Jen D."/>
            <person name="Larson L."/>
            <person name="Mehta T."/>
            <person name="Park D."/>
            <person name="Pearson M."/>
            <person name="Roberts A."/>
            <person name="Saif S."/>
            <person name="Shenoy N."/>
            <person name="Sisk P."/>
            <person name="Stolte C."/>
            <person name="Sykes S."/>
            <person name="Thomson T."/>
            <person name="Walk T."/>
            <person name="White J."/>
            <person name="Yandava C."/>
            <person name="Burger G."/>
            <person name="Gray M.W."/>
            <person name="Holland P.W.H."/>
            <person name="King N."/>
            <person name="Lang F.B.F."/>
            <person name="Roger A.J."/>
            <person name="Ruiz-Trillo I."/>
            <person name="Lander E."/>
            <person name="Nusbaum C."/>
        </authorList>
    </citation>
    <scope>NUCLEOTIDE SEQUENCE [LARGE SCALE GENOMIC DNA]</scope>
    <source>
        <strain evidence="14 15">ATCC 50062</strain>
    </source>
</reference>
<keyword evidence="9 12" id="KW-0804">Transcription</keyword>
<evidence type="ECO:0000256" key="4">
    <source>
        <dbReference type="ARBA" id="ARBA00022763"/>
    </source>
</evidence>
<dbReference type="AlphaFoldDB" id="A0A0L0DP15"/>
<dbReference type="InterPro" id="IPR041048">
    <property type="entry name" value="RuvB-like_C"/>
</dbReference>
<dbReference type="OMA" id="IINTEPY"/>
<dbReference type="FunFam" id="1.10.8.60:FF:000010">
    <property type="entry name" value="RuvB-like helicase"/>
    <property type="match status" value="1"/>
</dbReference>
<evidence type="ECO:0000256" key="9">
    <source>
        <dbReference type="ARBA" id="ARBA00023163"/>
    </source>
</evidence>
<evidence type="ECO:0000256" key="11">
    <source>
        <dbReference type="ARBA" id="ARBA00023242"/>
    </source>
</evidence>
<evidence type="ECO:0000313" key="15">
    <source>
        <dbReference type="Proteomes" id="UP000054408"/>
    </source>
</evidence>
<dbReference type="SMART" id="SM00382">
    <property type="entry name" value="AAA"/>
    <property type="match status" value="1"/>
</dbReference>
<dbReference type="GO" id="GO:0005634">
    <property type="term" value="C:nucleus"/>
    <property type="evidence" value="ECO:0007669"/>
    <property type="project" value="UniProtKB-SubCell"/>
</dbReference>
<dbReference type="GO" id="GO:0003678">
    <property type="term" value="F:DNA helicase activity"/>
    <property type="evidence" value="ECO:0007669"/>
    <property type="project" value="UniProtKB-EC"/>
</dbReference>
<evidence type="ECO:0000256" key="10">
    <source>
        <dbReference type="ARBA" id="ARBA00023204"/>
    </source>
</evidence>
<proteinExistence type="inferred from homology"/>
<comment type="catalytic activity">
    <reaction evidence="12">
        <text>ATP + H2O = ADP + phosphate + H(+)</text>
        <dbReference type="Rhea" id="RHEA:13065"/>
        <dbReference type="ChEBI" id="CHEBI:15377"/>
        <dbReference type="ChEBI" id="CHEBI:15378"/>
        <dbReference type="ChEBI" id="CHEBI:30616"/>
        <dbReference type="ChEBI" id="CHEBI:43474"/>
        <dbReference type="ChEBI" id="CHEBI:456216"/>
        <dbReference type="EC" id="3.6.4.12"/>
    </reaction>
</comment>
<dbReference type="GO" id="GO:0016887">
    <property type="term" value="F:ATP hydrolysis activity"/>
    <property type="evidence" value="ECO:0007669"/>
    <property type="project" value="RHEA"/>
</dbReference>
<dbReference type="Pfam" id="PF17856">
    <property type="entry name" value="TIP49_C"/>
    <property type="match status" value="1"/>
</dbReference>
<dbReference type="EC" id="3.6.4.12" evidence="12"/>
<evidence type="ECO:0000256" key="7">
    <source>
        <dbReference type="ARBA" id="ARBA00022840"/>
    </source>
</evidence>
<dbReference type="InterPro" id="IPR042487">
    <property type="entry name" value="RuvBL1/2_DNA/RNA_bd_dom"/>
</dbReference>
<evidence type="ECO:0000313" key="14">
    <source>
        <dbReference type="EMBL" id="KNC54049.1"/>
    </source>
</evidence>
<dbReference type="InterPro" id="IPR010339">
    <property type="entry name" value="TIP49_P-loop"/>
</dbReference>
<evidence type="ECO:0000256" key="2">
    <source>
        <dbReference type="ARBA" id="ARBA00007519"/>
    </source>
</evidence>
<evidence type="ECO:0000256" key="3">
    <source>
        <dbReference type="ARBA" id="ARBA00022741"/>
    </source>
</evidence>
<dbReference type="Gene3D" id="2.40.50.360">
    <property type="entry name" value="RuvB-like helicase, domain II"/>
    <property type="match status" value="1"/>
</dbReference>
<keyword evidence="8 12" id="KW-0805">Transcription regulation</keyword>
<dbReference type="eggNOG" id="KOG2680">
    <property type="taxonomic scope" value="Eukaryota"/>
</dbReference>
<accession>A0A0L0DP15</accession>
<keyword evidence="11 12" id="KW-0539">Nucleus</keyword>
<gene>
    <name evidence="14" type="ORF">AMSG_09711</name>
</gene>
<dbReference type="SUPFAM" id="SSF52540">
    <property type="entry name" value="P-loop containing nucleoside triphosphate hydrolases"/>
    <property type="match status" value="1"/>
</dbReference>
<dbReference type="PANTHER" id="PTHR11093">
    <property type="entry name" value="RUVB-RELATED REPTIN AND PONTIN"/>
    <property type="match status" value="1"/>
</dbReference>
<evidence type="ECO:0000256" key="6">
    <source>
        <dbReference type="ARBA" id="ARBA00022806"/>
    </source>
</evidence>
<organism evidence="14 15">
    <name type="scientific">Thecamonas trahens ATCC 50062</name>
    <dbReference type="NCBI Taxonomy" id="461836"/>
    <lineage>
        <taxon>Eukaryota</taxon>
        <taxon>Apusozoa</taxon>
        <taxon>Apusomonadida</taxon>
        <taxon>Apusomonadidae</taxon>
        <taxon>Thecamonas</taxon>
    </lineage>
</organism>
<dbReference type="InterPro" id="IPR003593">
    <property type="entry name" value="AAA+_ATPase"/>
</dbReference>
<dbReference type="InterPro" id="IPR027238">
    <property type="entry name" value="RuvB-like"/>
</dbReference>
<dbReference type="GeneID" id="25568115"/>
<dbReference type="Gene3D" id="3.40.50.300">
    <property type="entry name" value="P-loop containing nucleotide triphosphate hydrolases"/>
    <property type="match status" value="1"/>
</dbReference>
<keyword evidence="10" id="KW-0234">DNA repair</keyword>
<evidence type="ECO:0000259" key="13">
    <source>
        <dbReference type="SMART" id="SM00382"/>
    </source>
</evidence>
<sequence>MAASAAPMDIEASKIMEAKDVTRIERIGAHSHIRGLGLDDSLEAHKVSHGMVGQQKARRAAGVVVQMILKGEIAGRAVLLAGAPGTGKTAIAMGMSQALGPETPFTMLSGSEIFSLEMSRTEALTQAFRRSIGVRIKEETVLIEGEVVEILIDRPSAGTGAKVGKLTLKTTDMETLYDLGAKMIEALTKEKVQAGDVISIDKATGKVTKLGRSFSRSRDYDAMGTTTRFVPTPEGELQSRKEVVHTVSLHDIDVINSRSQGFLALFAGDTGEIKPEVRDQIDLKVAEWREEGKAEIVPGVLFIDEVHMLDIECFSFLNRALENEMAPIVILATNRGITTIRGTDYTSPHGIPIDLLDRLLIISTSPYSEAEIKKILEIRATEEDVDMSDTALDLLTRIGLETSLRYAIHMITAAHLVAVKRRATEVDVDDIKKVYQLFFDVNRSTSFLNEYESQFMFHQAPAPGATEGPAAMDL</sequence>
<name>A0A0L0DP15_THETB</name>
<dbReference type="FunFam" id="2.40.50.360:FF:000002">
    <property type="entry name" value="RuvB-like helicase"/>
    <property type="match status" value="1"/>
</dbReference>
<keyword evidence="5 12" id="KW-0378">Hydrolase</keyword>
<dbReference type="EMBL" id="GL349485">
    <property type="protein sequence ID" value="KNC54049.1"/>
    <property type="molecule type" value="Genomic_DNA"/>
</dbReference>
<dbReference type="Gene3D" id="1.10.8.60">
    <property type="match status" value="1"/>
</dbReference>
<evidence type="ECO:0000256" key="1">
    <source>
        <dbReference type="ARBA" id="ARBA00004123"/>
    </source>
</evidence>
<dbReference type="GO" id="GO:0006281">
    <property type="term" value="P:DNA repair"/>
    <property type="evidence" value="ECO:0007669"/>
    <property type="project" value="UniProtKB-KW"/>
</dbReference>
<dbReference type="RefSeq" id="XP_013754060.1">
    <property type="nucleotide sequence ID" value="XM_013898606.1"/>
</dbReference>
<comment type="subcellular location">
    <subcellularLocation>
        <location evidence="1">Nucleus</location>
    </subcellularLocation>
</comment>
<evidence type="ECO:0000256" key="8">
    <source>
        <dbReference type="ARBA" id="ARBA00023015"/>
    </source>
</evidence>